<evidence type="ECO:0000256" key="2">
    <source>
        <dbReference type="ARBA" id="ARBA00022450"/>
    </source>
</evidence>
<evidence type="ECO:0000313" key="6">
    <source>
        <dbReference type="EMBL" id="GHH42757.1"/>
    </source>
</evidence>
<gene>
    <name evidence="6" type="ORF">GCM10017774_39640</name>
</gene>
<reference evidence="7" key="1">
    <citation type="journal article" date="2019" name="Int. J. Syst. Evol. Microbiol.">
        <title>The Global Catalogue of Microorganisms (GCM) 10K type strain sequencing project: providing services to taxonomists for standard genome sequencing and annotation.</title>
        <authorList>
            <consortium name="The Broad Institute Genomics Platform"/>
            <consortium name="The Broad Institute Genome Sequencing Center for Infectious Disease"/>
            <person name="Wu L."/>
            <person name="Ma J."/>
        </authorList>
    </citation>
    <scope>NUCLEOTIDE SEQUENCE [LARGE SCALE GENOMIC DNA]</scope>
    <source>
        <strain evidence="7">CGMCC 4.7367</strain>
    </source>
</reference>
<comment type="caution">
    <text evidence="6">The sequence shown here is derived from an EMBL/GenBank/DDBJ whole genome shotgun (WGS) entry which is preliminary data.</text>
</comment>
<dbReference type="InterPro" id="IPR010071">
    <property type="entry name" value="AA_adenyl_dom"/>
</dbReference>
<dbReference type="PANTHER" id="PTHR45527:SF1">
    <property type="entry name" value="FATTY ACID SYNTHASE"/>
    <property type="match status" value="1"/>
</dbReference>
<protein>
    <recommendedName>
        <fullName evidence="5">Carrier domain-containing protein</fullName>
    </recommendedName>
</protein>
<dbReference type="Pfam" id="PF00668">
    <property type="entry name" value="Condensation"/>
    <property type="match status" value="3"/>
</dbReference>
<keyword evidence="3" id="KW-0597">Phosphoprotein</keyword>
<dbReference type="Gene3D" id="3.30.559.30">
    <property type="entry name" value="Nonribosomal peptide synthetase, condensation domain"/>
    <property type="match status" value="3"/>
</dbReference>
<dbReference type="InterPro" id="IPR045851">
    <property type="entry name" value="AMP-bd_C_sf"/>
</dbReference>
<dbReference type="InterPro" id="IPR042099">
    <property type="entry name" value="ANL_N_sf"/>
</dbReference>
<dbReference type="InterPro" id="IPR025110">
    <property type="entry name" value="AMP-bd_C"/>
</dbReference>
<evidence type="ECO:0000256" key="1">
    <source>
        <dbReference type="ARBA" id="ARBA00001957"/>
    </source>
</evidence>
<keyword evidence="7" id="KW-1185">Reference proteome</keyword>
<dbReference type="SUPFAM" id="SSF52777">
    <property type="entry name" value="CoA-dependent acyltransferases"/>
    <property type="match status" value="6"/>
</dbReference>
<dbReference type="Gene3D" id="3.30.559.10">
    <property type="entry name" value="Chloramphenicol acetyltransferase-like domain"/>
    <property type="match status" value="3"/>
</dbReference>
<dbReference type="SMART" id="SM00823">
    <property type="entry name" value="PKS_PP"/>
    <property type="match status" value="3"/>
</dbReference>
<dbReference type="RefSeq" id="WP_191299468.1">
    <property type="nucleotide sequence ID" value="NZ_BNAR01000005.1"/>
</dbReference>
<dbReference type="InterPro" id="IPR001242">
    <property type="entry name" value="Condensation_dom"/>
</dbReference>
<feature type="domain" description="Carrier" evidence="5">
    <location>
        <begin position="3061"/>
        <end position="3136"/>
    </location>
</feature>
<name>A0ABQ3MGD9_9PSEU</name>
<dbReference type="CDD" id="cd05930">
    <property type="entry name" value="A_NRPS"/>
    <property type="match status" value="3"/>
</dbReference>
<dbReference type="InterPro" id="IPR020806">
    <property type="entry name" value="PKS_PP-bd"/>
</dbReference>
<dbReference type="CDD" id="cd19531">
    <property type="entry name" value="LCL_NRPS-like"/>
    <property type="match status" value="3"/>
</dbReference>
<dbReference type="InterPro" id="IPR000873">
    <property type="entry name" value="AMP-dep_synth/lig_dom"/>
</dbReference>
<comment type="cofactor">
    <cofactor evidence="1">
        <name>pantetheine 4'-phosphate</name>
        <dbReference type="ChEBI" id="CHEBI:47942"/>
    </cofactor>
</comment>
<feature type="domain" description="Carrier" evidence="5">
    <location>
        <begin position="2056"/>
        <end position="2131"/>
    </location>
</feature>
<dbReference type="InterPro" id="IPR020845">
    <property type="entry name" value="AMP-binding_CS"/>
</dbReference>
<dbReference type="PROSITE" id="PS50075">
    <property type="entry name" value="CARRIER"/>
    <property type="match status" value="3"/>
</dbReference>
<feature type="region of interest" description="Disordered" evidence="4">
    <location>
        <begin position="606"/>
        <end position="634"/>
    </location>
</feature>
<dbReference type="Gene3D" id="3.30.300.30">
    <property type="match status" value="3"/>
</dbReference>
<dbReference type="InterPro" id="IPR036736">
    <property type="entry name" value="ACP-like_sf"/>
</dbReference>
<evidence type="ECO:0000313" key="7">
    <source>
        <dbReference type="Proteomes" id="UP000605568"/>
    </source>
</evidence>
<dbReference type="NCBIfam" id="TIGR01733">
    <property type="entry name" value="AA-adenyl-dom"/>
    <property type="match status" value="2"/>
</dbReference>
<dbReference type="SUPFAM" id="SSF56801">
    <property type="entry name" value="Acetyl-CoA synthetase-like"/>
    <property type="match status" value="3"/>
</dbReference>
<feature type="region of interest" description="Disordered" evidence="4">
    <location>
        <begin position="562"/>
        <end position="585"/>
    </location>
</feature>
<keyword evidence="2" id="KW-0596">Phosphopantetheine</keyword>
<dbReference type="Gene3D" id="1.10.1200.10">
    <property type="entry name" value="ACP-like"/>
    <property type="match status" value="3"/>
</dbReference>
<accession>A0ABQ3MGD9</accession>
<dbReference type="Gene3D" id="3.40.50.12780">
    <property type="entry name" value="N-terminal domain of ligase-like"/>
    <property type="match status" value="4"/>
</dbReference>
<evidence type="ECO:0000259" key="5">
    <source>
        <dbReference type="PROSITE" id="PS50075"/>
    </source>
</evidence>
<dbReference type="EMBL" id="BNAR01000005">
    <property type="protein sequence ID" value="GHH42757.1"/>
    <property type="molecule type" value="Genomic_DNA"/>
</dbReference>
<dbReference type="PROSITE" id="PS00455">
    <property type="entry name" value="AMP_BINDING"/>
    <property type="match status" value="3"/>
</dbReference>
<evidence type="ECO:0000256" key="4">
    <source>
        <dbReference type="SAM" id="MobiDB-lite"/>
    </source>
</evidence>
<dbReference type="NCBIfam" id="NF003417">
    <property type="entry name" value="PRK04813.1"/>
    <property type="match status" value="4"/>
</dbReference>
<dbReference type="SUPFAM" id="SSF47336">
    <property type="entry name" value="ACP-like"/>
    <property type="match status" value="3"/>
</dbReference>
<dbReference type="Pfam" id="PF00501">
    <property type="entry name" value="AMP-binding"/>
    <property type="match status" value="3"/>
</dbReference>
<proteinExistence type="predicted"/>
<organism evidence="6 7">
    <name type="scientific">Lentzea cavernae</name>
    <dbReference type="NCBI Taxonomy" id="2020703"/>
    <lineage>
        <taxon>Bacteria</taxon>
        <taxon>Bacillati</taxon>
        <taxon>Actinomycetota</taxon>
        <taxon>Actinomycetes</taxon>
        <taxon>Pseudonocardiales</taxon>
        <taxon>Pseudonocardiaceae</taxon>
        <taxon>Lentzea</taxon>
    </lineage>
</organism>
<dbReference type="Pfam" id="PF00550">
    <property type="entry name" value="PP-binding"/>
    <property type="match status" value="3"/>
</dbReference>
<feature type="domain" description="Carrier" evidence="5">
    <location>
        <begin position="1018"/>
        <end position="1093"/>
    </location>
</feature>
<dbReference type="Pfam" id="PF13193">
    <property type="entry name" value="AMP-binding_C"/>
    <property type="match status" value="3"/>
</dbReference>
<dbReference type="PROSITE" id="PS00012">
    <property type="entry name" value="PHOSPHOPANTETHEINE"/>
    <property type="match status" value="1"/>
</dbReference>
<evidence type="ECO:0000256" key="3">
    <source>
        <dbReference type="ARBA" id="ARBA00022553"/>
    </source>
</evidence>
<dbReference type="InterPro" id="IPR023213">
    <property type="entry name" value="CAT-like_dom_sf"/>
</dbReference>
<sequence length="3159" mass="336356">MTQDQVYVMPASPAQVGLWLLAQLDPASTAYHVPAAVRLSGPVDAGVLARAFDALVARHEILRTTFTTEDDEVCQVVHPRALAGLEVVDLRDDPSSCREACAEQAARPFDLAAGPLVLPRLYRLGDDDHVLSLLMHHIVTDGWSSGVMVRELAALYTAQRYGLGDPLPAVGLQYADFALWHRDLLASGTGEKQLDHWRRELAGDDVVLSLPTDRPRPADPTFAADRVDAVLDPAALRTAAARHGATLFMAVHAAFASVLAHSSGRREVRLGVPSAYREHPGTQDVLGFFANTLVVRTEWDRDRTFADLLTQVRDRTTTALANGDVPYGELARALGGPLVQAMIAMDNAPDTFTLSPGLTASRFEVPQATAKYELTLFVRETGDALELRLEYSTELFDRSTARTLLDRVLAVCAADTASTLGEIHAVTGAERALLDSWSTGPDAVPGALAYEMFAEHAAARPDDVAVVDGPRVLTYGALAAEAERISAVLPRGGLVGVSLPRSADLVAALLAVWRNGCAYLPLDPGLPPARREAIVEDARPAVVLGPDEVAVVANARPALVPGPDDVGNAQPALAPGPDEAANAARTQPALALGQDEVTNVANARPALAPGPDETTNATDTQPALALGPDKTTNAADTQPALVPGPDEAANATGTGEPVAVQGSDLAYVLYTSGSTGRPKGVAVTHANLANYLRFAATEYTVDGPPVAPLHTTVGFDLTVTSLWVPLTTGGSVHVVGEEDPLDGLAALLGTGAATLVKLTPAHLDALCDLLPEGVLARSRACFVVGGEALSTALVRRFLAIAPHVRVVNEYGPTEATVGCCVDGDVAGIGERPTMPIGVPINGTTLRVLDDRLQPVPVGVPGELCISGAGVAEGYLGQPELTARSFVTDPGTGARTYRTGDLVRYLPDGRLEYLGRADEQVKIRGHRVEPAEVEAALRALPGVRGAVVVAREHAAGKVLVGYVVTGADLRELTAALTTALPAHMVPLLVAVDEIPLTPNGKVDRAALPAPAAEHRPHVPPRAGTETAVAEIWREVLDVEVVGRDDDFFALGGHSLAAGRVVARLRDRCGVTLPMRALFEATTPALLAAVVDRESADTAEAEVDGPADRLSFAQRRLWFLDRLEPGSPLYNVPAAFVLRGELDVEALRTAANGLVRRHEALRTAFPTAPDGTARVVVTDLDALDLPVVDVAPEEVEQRALAQAATPFDLAEAPLVRLELLRTGRDHVLLVTMHHIISDGWSVGVLLRDLAELYRAASAHETPDLPELTTTYGDHARSQHRRMDRGDLDDQLGYWADRLRGPLPVLDLPSDRPRGTGPRPGRELLRTWDADLSDRLDAFSREAGATPFITALAAFYAFLHRHTGQQDLVVGTPVAGRTRASTEDLVGCFINMLPLRAEIDPSWSFAELVAVVRRHALDAFDHQDVPFERLVEQAGRDQSRTPLFGVLFGLQNTPLPSGGLAGLEIEELPVHSGTARFDLTLLLEPRATGLRLRMEYDAGLFDRVTATRFAERYETVLRGALAAPGTTITDLPVLGASEQELLHGVPGTAVVPFPTDRAFAELFAEQARRTPDAVAVTDAGGSLTYAELLTAASRFAAGARERGVRQGEPVALLLDRGTGFLTAVIGLFLIGAAYVPLDPRYPAARLRRILTGSRARLLLHHDATATVLAELAPELPHADLAEVDGEPLPRERWSCHPDDLAYVIFTSGSTGVPKGAMVEQKGMVNHLWAKVHDLGFTAADTLVQNASVCFDISVWQFLTPLVVGGRVVVVDDDEARDPALLWGAARAHAATVLETVPSLLRAALDLPRLPEVAGLRWLVVTGEALPPALVRDWLDRHPGVPIVNAYGPTECSDDITHAVLTSAPEVVPIGTPVPNMRLHVLDAALRPVPAGVPGELYAGGIGVGRGYLGDAALTAGRFLPDPFSDGPGARLYRTGDLVRLRRDGMLEFLGRIDHQVKIRGHRVELGEIESVLTRHDGVRECVVTAVADARGDTVLVAYVTGTGTPSELRAHVAAVVGTQLAPAQVVVLESFPLNANGKIDRAALPAPEWGAAPERVRVEPRDDLERAVVRAWADVLGVADVGVTDDFFDLGGHSLVAVRVQARLREALGRDVPLRMIFDAPVAEDFAALLRAAPDVTADPLPATPAGGREPLSPAQARLWYFEQRVAGTHVLNMAAAYRISGPLDPARLERAINAVVATHDVLRTGYGDEDGVPYSRVFPPRPVEVAVHDVTEADLPRLAEQSSAHVFDLATGPVLHATLARLGAGDWVLFATVHHLAADGGSVQILISDVFAHYSGRPPLPPSARYADWARWQQSTADDERHLAHWRTALADLPTAVSLPPDRPRAAAQTYEGALVAATVPAPLATGLRSFAREHDATLFMVLLAGFQAVLARLSGSTDVVVGSPVDGRTHPAVEHTVGCFINTLPLRATVSPDGDFTDLVGAVRGTVLDAFTHQDLPFERIVAELPGRDHSLSPVFQVLFNMLDPNDPLAALPGDLAVRPHGEHLLSLGAKFDVSLYVRDRGEQGIALTAVYNTALYDEVRIADLLDRLTALLAEAVAAPSAPLGALAARTPLDAALPALASSPIAEWNGGLLDRLDHWAAHTPDAVAVDDGTRRLTYRDLRAAVEGTAAALLAHGVEPGDVVAVHGERHALLPAAVLGVLHAGAAFLVLDPDHPEAERRRRFAAAGCRVVLVPEGSGAVAGTVTARTTGSAPRVPRDPDAVAYLVHTSGTSGEPKAVATGERPLAHFLEWHTSRHGFGAGDRFAALSGPSHDPFLRDLFTPLWCGGQLRVPLGAVVRDPDGLAAWLAGDEVTAVHLTPSLARLLAGAAARSLPALRWAFFGGEVLTGQVCAELAERAPGVRCVNFYGTTETPQAVAAQDVDIAADPGATVPIGRGVNGAEVLVRVGERRAGVGEIGEIVVRTPYLALGYPGDPGLTAERFGDGEYRTGDLGRYRPDGTVVPEGRADRQLKVRGHRIEPGEVESRLLRHRDVTAAHVLADGDVLVAHLTGEERELLDWCRAELPEHLVPGRVEWWDRFPLTANGKLDAAALAGRRVHAAPVAARTDAEHAVLAIWRDVLPGREFGVEDEFFAVGGHSLAAAQVLARIRRDFEVTVDFADFYDATTVAAIAVLVEERLMAELDGLSDDEVLAMLDEEDDIR</sequence>
<dbReference type="PANTHER" id="PTHR45527">
    <property type="entry name" value="NONRIBOSOMAL PEPTIDE SYNTHETASE"/>
    <property type="match status" value="1"/>
</dbReference>
<dbReference type="Proteomes" id="UP000605568">
    <property type="component" value="Unassembled WGS sequence"/>
</dbReference>
<dbReference type="InterPro" id="IPR009081">
    <property type="entry name" value="PP-bd_ACP"/>
</dbReference>
<dbReference type="InterPro" id="IPR006162">
    <property type="entry name" value="Ppantetheine_attach_site"/>
</dbReference>